<accession>A0A9P7U1C0</accession>
<name>A0A9P7U1C0_9HYPO</name>
<reference evidence="1 2" key="1">
    <citation type="journal article" date="2020" name="bioRxiv">
        <title>Whole genome comparisons of ergot fungi reveals the divergence and evolution of species within the genus Claviceps are the result of varying mechanisms driving genome evolution and host range expansion.</title>
        <authorList>
            <person name="Wyka S.A."/>
            <person name="Mondo S.J."/>
            <person name="Liu M."/>
            <person name="Dettman J."/>
            <person name="Nalam V."/>
            <person name="Broders K.D."/>
        </authorList>
    </citation>
    <scope>NUCLEOTIDE SEQUENCE [LARGE SCALE GENOMIC DNA]</scope>
    <source>
        <strain evidence="1 2">Clav52</strain>
    </source>
</reference>
<proteinExistence type="predicted"/>
<feature type="non-terminal residue" evidence="1">
    <location>
        <position position="1"/>
    </location>
</feature>
<protein>
    <submittedName>
        <fullName evidence="1">Uncharacterized protein</fullName>
    </submittedName>
</protein>
<dbReference type="EMBL" id="SRRH01000242">
    <property type="protein sequence ID" value="KAG6293518.1"/>
    <property type="molecule type" value="Genomic_DNA"/>
</dbReference>
<organism evidence="1 2">
    <name type="scientific">Claviceps aff. purpurea</name>
    <dbReference type="NCBI Taxonomy" id="1967640"/>
    <lineage>
        <taxon>Eukaryota</taxon>
        <taxon>Fungi</taxon>
        <taxon>Dikarya</taxon>
        <taxon>Ascomycota</taxon>
        <taxon>Pezizomycotina</taxon>
        <taxon>Sordariomycetes</taxon>
        <taxon>Hypocreomycetidae</taxon>
        <taxon>Hypocreales</taxon>
        <taxon>Clavicipitaceae</taxon>
        <taxon>Claviceps</taxon>
    </lineage>
</organism>
<evidence type="ECO:0000313" key="2">
    <source>
        <dbReference type="Proteomes" id="UP000707071"/>
    </source>
</evidence>
<comment type="caution">
    <text evidence="1">The sequence shown here is derived from an EMBL/GenBank/DDBJ whole genome shotgun (WGS) entry which is preliminary data.</text>
</comment>
<keyword evidence="2" id="KW-1185">Reference proteome</keyword>
<dbReference type="Proteomes" id="UP000707071">
    <property type="component" value="Unassembled WGS sequence"/>
</dbReference>
<evidence type="ECO:0000313" key="1">
    <source>
        <dbReference type="EMBL" id="KAG6293518.1"/>
    </source>
</evidence>
<sequence>GSEEAFKLGLKLKLAAELEPYLHEAGSENIHCQIMRVPLGPWAKDITMRVIGLYQRLAAIEILPSLSGRLFEPLGMSEAEVEVTLAMARKGLDDPDVHRYFNFYFWYARKPGSPRTEQDLVLSFNLAIRGP</sequence>
<gene>
    <name evidence="1" type="ORF">E4U09_002981</name>
</gene>
<dbReference type="AlphaFoldDB" id="A0A9P7U1C0"/>